<accession>A0AAD9CBL8</accession>
<comment type="caution">
    <text evidence="2">The sequence shown here is derived from an EMBL/GenBank/DDBJ whole genome shotgun (WGS) entry which is preliminary data.</text>
</comment>
<protein>
    <submittedName>
        <fullName evidence="2">LINE-1 retrotransposable element ORF1 protein</fullName>
    </submittedName>
</protein>
<evidence type="ECO:0000313" key="3">
    <source>
        <dbReference type="Proteomes" id="UP001228049"/>
    </source>
</evidence>
<dbReference type="EMBL" id="JASDAP010000007">
    <property type="protein sequence ID" value="KAK1899532.1"/>
    <property type="molecule type" value="Genomic_DNA"/>
</dbReference>
<reference evidence="2" key="1">
    <citation type="submission" date="2023-04" db="EMBL/GenBank/DDBJ databases">
        <title>Chromosome-level genome of Chaenocephalus aceratus.</title>
        <authorList>
            <person name="Park H."/>
        </authorList>
    </citation>
    <scope>NUCLEOTIDE SEQUENCE</scope>
    <source>
        <strain evidence="2">DE</strain>
        <tissue evidence="2">Muscle</tissue>
    </source>
</reference>
<feature type="region of interest" description="Disordered" evidence="1">
    <location>
        <begin position="54"/>
        <end position="75"/>
    </location>
</feature>
<dbReference type="AlphaFoldDB" id="A0AAD9CBL8"/>
<name>A0AAD9CBL8_DISEL</name>
<keyword evidence="3" id="KW-1185">Reference proteome</keyword>
<evidence type="ECO:0000256" key="1">
    <source>
        <dbReference type="SAM" id="MobiDB-lite"/>
    </source>
</evidence>
<sequence length="113" mass="12480">MAYPGASIEDGEGMLAKGDVASAVALMVTERISALMDQKCSELHSTLDRMSSRIEDNTKRITETESRISEGEDRTASLECTVTELVQKVKILTERAEDSENRSHRDNIHVIGL</sequence>
<organism evidence="2 3">
    <name type="scientific">Dissostichus eleginoides</name>
    <name type="common">Patagonian toothfish</name>
    <name type="synonym">Dissostichus amissus</name>
    <dbReference type="NCBI Taxonomy" id="100907"/>
    <lineage>
        <taxon>Eukaryota</taxon>
        <taxon>Metazoa</taxon>
        <taxon>Chordata</taxon>
        <taxon>Craniata</taxon>
        <taxon>Vertebrata</taxon>
        <taxon>Euteleostomi</taxon>
        <taxon>Actinopterygii</taxon>
        <taxon>Neopterygii</taxon>
        <taxon>Teleostei</taxon>
        <taxon>Neoteleostei</taxon>
        <taxon>Acanthomorphata</taxon>
        <taxon>Eupercaria</taxon>
        <taxon>Perciformes</taxon>
        <taxon>Notothenioidei</taxon>
        <taxon>Nototheniidae</taxon>
        <taxon>Dissostichus</taxon>
    </lineage>
</organism>
<gene>
    <name evidence="2" type="ORF">KUDE01_000323</name>
</gene>
<dbReference type="Gene3D" id="1.20.5.340">
    <property type="match status" value="1"/>
</dbReference>
<proteinExistence type="predicted"/>
<dbReference type="Proteomes" id="UP001228049">
    <property type="component" value="Unassembled WGS sequence"/>
</dbReference>
<evidence type="ECO:0000313" key="2">
    <source>
        <dbReference type="EMBL" id="KAK1899532.1"/>
    </source>
</evidence>